<dbReference type="SUPFAM" id="SSF49879">
    <property type="entry name" value="SMAD/FHA domain"/>
    <property type="match status" value="1"/>
</dbReference>
<feature type="domain" description="FHA" evidence="2">
    <location>
        <begin position="47"/>
        <end position="129"/>
    </location>
</feature>
<organism evidence="3 4">
    <name type="scientific">Populus alba x Populus x berolinensis</name>
    <dbReference type="NCBI Taxonomy" id="444605"/>
    <lineage>
        <taxon>Eukaryota</taxon>
        <taxon>Viridiplantae</taxon>
        <taxon>Streptophyta</taxon>
        <taxon>Embryophyta</taxon>
        <taxon>Tracheophyta</taxon>
        <taxon>Spermatophyta</taxon>
        <taxon>Magnoliopsida</taxon>
        <taxon>eudicotyledons</taxon>
        <taxon>Gunneridae</taxon>
        <taxon>Pentapetalae</taxon>
        <taxon>rosids</taxon>
        <taxon>fabids</taxon>
        <taxon>Malpighiales</taxon>
        <taxon>Salicaceae</taxon>
        <taxon>Saliceae</taxon>
        <taxon>Populus</taxon>
    </lineage>
</organism>
<protein>
    <recommendedName>
        <fullName evidence="2">FHA domain-containing protein</fullName>
    </recommendedName>
</protein>
<dbReference type="Pfam" id="PF00498">
    <property type="entry name" value="FHA"/>
    <property type="match status" value="1"/>
</dbReference>
<keyword evidence="1" id="KW-1133">Transmembrane helix</keyword>
<accession>A0AAD6LJB9</accession>
<gene>
    <name evidence="3" type="ORF">NC653_038373</name>
</gene>
<dbReference type="PANTHER" id="PTHR23308">
    <property type="entry name" value="NUCLEAR INHIBITOR OF PROTEIN PHOSPHATASE-1"/>
    <property type="match status" value="1"/>
</dbReference>
<keyword evidence="4" id="KW-1185">Reference proteome</keyword>
<comment type="caution">
    <text evidence="3">The sequence shown here is derived from an EMBL/GenBank/DDBJ whole genome shotgun (WGS) entry which is preliminary data.</text>
</comment>
<keyword evidence="1" id="KW-0472">Membrane</keyword>
<dbReference type="EMBL" id="JAQIZT010000017">
    <property type="protein sequence ID" value="KAJ6960321.1"/>
    <property type="molecule type" value="Genomic_DNA"/>
</dbReference>
<dbReference type="InterPro" id="IPR000253">
    <property type="entry name" value="FHA_dom"/>
</dbReference>
<evidence type="ECO:0000256" key="1">
    <source>
        <dbReference type="SAM" id="Phobius"/>
    </source>
</evidence>
<dbReference type="InterPro" id="IPR008984">
    <property type="entry name" value="SMAD_FHA_dom_sf"/>
</dbReference>
<dbReference type="AlphaFoldDB" id="A0AAD6LJB9"/>
<reference evidence="3" key="1">
    <citation type="journal article" date="2023" name="Mol. Ecol. Resour.">
        <title>Chromosome-level genome assembly of a triploid poplar Populus alba 'Berolinensis'.</title>
        <authorList>
            <person name="Chen S."/>
            <person name="Yu Y."/>
            <person name="Wang X."/>
            <person name="Wang S."/>
            <person name="Zhang T."/>
            <person name="Zhou Y."/>
            <person name="He R."/>
            <person name="Meng N."/>
            <person name="Wang Y."/>
            <person name="Liu W."/>
            <person name="Liu Z."/>
            <person name="Liu J."/>
            <person name="Guo Q."/>
            <person name="Huang H."/>
            <person name="Sederoff R.R."/>
            <person name="Wang G."/>
            <person name="Qu G."/>
            <person name="Chen S."/>
        </authorList>
    </citation>
    <scope>NUCLEOTIDE SEQUENCE</scope>
    <source>
        <strain evidence="3">SC-2020</strain>
    </source>
</reference>
<dbReference type="PROSITE" id="PS50006">
    <property type="entry name" value="FHA_DOMAIN"/>
    <property type="match status" value="1"/>
</dbReference>
<dbReference type="InterPro" id="IPR050923">
    <property type="entry name" value="Cell_Proc_Reg/RNA_Proc"/>
</dbReference>
<sequence length="272" mass="31261">MTQIIQFTTHILEVPKSIALPVSINQPVKNKIFKPRPQLLCNEEQPFNLTRKNTIQADNKIISIISLEKIDLSLSGFDTASCEREKPLKQRIHNLLRSTGPVLQFKRNGDAYLYDLGSTHGTFINKNQVSKNSLFIFKLYAFLKRSDASDTLILWRELVMCDPSHAEKRVYVALHVGDVIRFGHSSQLYIFQGPSDLMPLDDGDEVAWHTYKGQLTEKQEKTRDKIIKRKKHFIIAALVALFLIFLSVLNKLCSSERNYPLYNLNWAGSCFY</sequence>
<proteinExistence type="predicted"/>
<feature type="transmembrane region" description="Helical" evidence="1">
    <location>
        <begin position="233"/>
        <end position="252"/>
    </location>
</feature>
<dbReference type="Proteomes" id="UP001164929">
    <property type="component" value="Chromosome 17"/>
</dbReference>
<evidence type="ECO:0000313" key="3">
    <source>
        <dbReference type="EMBL" id="KAJ6960321.1"/>
    </source>
</evidence>
<evidence type="ECO:0000313" key="4">
    <source>
        <dbReference type="Proteomes" id="UP001164929"/>
    </source>
</evidence>
<keyword evidence="1" id="KW-0812">Transmembrane</keyword>
<dbReference type="Gene3D" id="2.60.200.20">
    <property type="match status" value="1"/>
</dbReference>
<evidence type="ECO:0000259" key="2">
    <source>
        <dbReference type="PROSITE" id="PS50006"/>
    </source>
</evidence>
<name>A0AAD6LJB9_9ROSI</name>